<protein>
    <submittedName>
        <fullName evidence="4">Acyl-CoA dehydrogenase family protein</fullName>
    </submittedName>
</protein>
<sequence length="405" mass="43307">MTHIDLAWGAGPSARYDAIAARFRPLFHAFREGAAKRDRDRLLPFKEFAQLKQAGFGALRVPVEYGGTGASLPELFALLIELSEAESNLTQSFRAHFGFTEDVLHSTDPARRERWLGRIGRDDVFGGAWSEVGDAKLAAFSTRVSGSGNDLWLDGTKYYTTGSLFADWIDVGATDAADEGIGVVVSQQAPGVQILDDWDGIGQTLTASGTAVFTHVPVEAADITKADTRFGYAPAFFQLVQLATIAGIGRALATDLAQAVAKRSRTYTHAAAARSSEDPQVLQVVGRVRGAAYAAGAIVLKVAEAVQRAADTPGDLDAFTAALNLAELESAQAQSVVIDLVLQAATTAFDALGASAVKRDAGLDRHWRNARTLASHNPRIYKDRIVGDYAVNGTPPPPQWRVGRN</sequence>
<dbReference type="AlphaFoldDB" id="A0AA41YSL5"/>
<dbReference type="GO" id="GO:0050660">
    <property type="term" value="F:flavin adenine dinucleotide binding"/>
    <property type="evidence" value="ECO:0007669"/>
    <property type="project" value="InterPro"/>
</dbReference>
<evidence type="ECO:0000259" key="3">
    <source>
        <dbReference type="Pfam" id="PF08028"/>
    </source>
</evidence>
<dbReference type="Pfam" id="PF08028">
    <property type="entry name" value="Acyl-CoA_dh_2"/>
    <property type="match status" value="1"/>
</dbReference>
<name>A0AA41YSL5_9HYPH</name>
<feature type="domain" description="Acyl-CoA dehydrogenase C-terminal" evidence="3">
    <location>
        <begin position="243"/>
        <end position="376"/>
    </location>
</feature>
<dbReference type="InterPro" id="IPR046373">
    <property type="entry name" value="Acyl-CoA_Oxase/DH_mid-dom_sf"/>
</dbReference>
<dbReference type="Gene3D" id="1.10.540.10">
    <property type="entry name" value="Acyl-CoA dehydrogenase/oxidase, N-terminal domain"/>
    <property type="match status" value="1"/>
</dbReference>
<dbReference type="EMBL" id="JAMOIM010000001">
    <property type="protein sequence ID" value="MCW6506431.1"/>
    <property type="molecule type" value="Genomic_DNA"/>
</dbReference>
<evidence type="ECO:0000313" key="5">
    <source>
        <dbReference type="Proteomes" id="UP001165667"/>
    </source>
</evidence>
<keyword evidence="5" id="KW-1185">Reference proteome</keyword>
<gene>
    <name evidence="4" type="ORF">M8523_00165</name>
</gene>
<dbReference type="Gene3D" id="2.40.110.10">
    <property type="entry name" value="Butyryl-CoA Dehydrogenase, subunit A, domain 2"/>
    <property type="match status" value="1"/>
</dbReference>
<dbReference type="InterPro" id="IPR009100">
    <property type="entry name" value="AcylCoA_DH/oxidase_NM_dom_sf"/>
</dbReference>
<dbReference type="PIRSF" id="PIRSF016578">
    <property type="entry name" value="HsaA"/>
    <property type="match status" value="1"/>
</dbReference>
<accession>A0AA41YSL5</accession>
<evidence type="ECO:0000259" key="2">
    <source>
        <dbReference type="Pfam" id="PF02771"/>
    </source>
</evidence>
<dbReference type="InterPro" id="IPR036250">
    <property type="entry name" value="AcylCo_DH-like_C"/>
</dbReference>
<comment type="caution">
    <text evidence="4">The sequence shown here is derived from an EMBL/GenBank/DDBJ whole genome shotgun (WGS) entry which is preliminary data.</text>
</comment>
<evidence type="ECO:0000313" key="4">
    <source>
        <dbReference type="EMBL" id="MCW6506431.1"/>
    </source>
</evidence>
<dbReference type="RefSeq" id="WP_282582801.1">
    <property type="nucleotide sequence ID" value="NZ_JAMOIM010000001.1"/>
</dbReference>
<keyword evidence="1" id="KW-0560">Oxidoreductase</keyword>
<dbReference type="SUPFAM" id="SSF56645">
    <property type="entry name" value="Acyl-CoA dehydrogenase NM domain-like"/>
    <property type="match status" value="1"/>
</dbReference>
<dbReference type="SUPFAM" id="SSF47203">
    <property type="entry name" value="Acyl-CoA dehydrogenase C-terminal domain-like"/>
    <property type="match status" value="1"/>
</dbReference>
<dbReference type="Pfam" id="PF02771">
    <property type="entry name" value="Acyl-CoA_dh_N"/>
    <property type="match status" value="1"/>
</dbReference>
<proteinExistence type="predicted"/>
<evidence type="ECO:0000256" key="1">
    <source>
        <dbReference type="ARBA" id="ARBA00023002"/>
    </source>
</evidence>
<dbReference type="InterPro" id="IPR013107">
    <property type="entry name" value="Acyl-CoA_DH_C"/>
</dbReference>
<dbReference type="InterPro" id="IPR013786">
    <property type="entry name" value="AcylCoA_DH/ox_N"/>
</dbReference>
<feature type="domain" description="Acyl-CoA dehydrogenase/oxidase N-terminal" evidence="2">
    <location>
        <begin position="32"/>
        <end position="119"/>
    </location>
</feature>
<dbReference type="PANTHER" id="PTHR43884:SF12">
    <property type="entry name" value="ISOVALERYL-COA DEHYDROGENASE, MITOCHONDRIAL-RELATED"/>
    <property type="match status" value="1"/>
</dbReference>
<dbReference type="PANTHER" id="PTHR43884">
    <property type="entry name" value="ACYL-COA DEHYDROGENASE"/>
    <property type="match status" value="1"/>
</dbReference>
<dbReference type="Proteomes" id="UP001165667">
    <property type="component" value="Unassembled WGS sequence"/>
</dbReference>
<dbReference type="Gene3D" id="1.20.140.10">
    <property type="entry name" value="Butyryl-CoA Dehydrogenase, subunit A, domain 3"/>
    <property type="match status" value="1"/>
</dbReference>
<reference evidence="4" key="1">
    <citation type="submission" date="2022-05" db="EMBL/GenBank/DDBJ databases">
        <authorList>
            <person name="Pankratov T."/>
        </authorList>
    </citation>
    <scope>NUCLEOTIDE SEQUENCE</scope>
    <source>
        <strain evidence="4">BP6-180914</strain>
    </source>
</reference>
<dbReference type="GO" id="GO:0008470">
    <property type="term" value="F:3-methylbutanoyl-CoA dehydrogenase activity"/>
    <property type="evidence" value="ECO:0007669"/>
    <property type="project" value="TreeGrafter"/>
</dbReference>
<dbReference type="InterPro" id="IPR037069">
    <property type="entry name" value="AcylCoA_DH/ox_N_sf"/>
</dbReference>
<organism evidence="4 5">
    <name type="scientific">Lichenifustis flavocetrariae</name>
    <dbReference type="NCBI Taxonomy" id="2949735"/>
    <lineage>
        <taxon>Bacteria</taxon>
        <taxon>Pseudomonadati</taxon>
        <taxon>Pseudomonadota</taxon>
        <taxon>Alphaproteobacteria</taxon>
        <taxon>Hyphomicrobiales</taxon>
        <taxon>Lichenihabitantaceae</taxon>
        <taxon>Lichenifustis</taxon>
    </lineage>
</organism>
<dbReference type="GO" id="GO:0006552">
    <property type="term" value="P:L-leucine catabolic process"/>
    <property type="evidence" value="ECO:0007669"/>
    <property type="project" value="TreeGrafter"/>
</dbReference>